<dbReference type="PRINTS" id="PR01012">
    <property type="entry name" value="NRPEPTIDEYR"/>
</dbReference>
<feature type="transmembrane region" description="Helical" evidence="10">
    <location>
        <begin position="377"/>
        <end position="401"/>
    </location>
</feature>
<evidence type="ECO:0000256" key="3">
    <source>
        <dbReference type="ARBA" id="ARBA00022692"/>
    </source>
</evidence>
<dbReference type="GO" id="GO:0043005">
    <property type="term" value="C:neuron projection"/>
    <property type="evidence" value="ECO:0007669"/>
    <property type="project" value="TreeGrafter"/>
</dbReference>
<accession>A0A9Q0MG16</accession>
<dbReference type="PROSITE" id="PS00237">
    <property type="entry name" value="G_PROTEIN_RECEP_F1_1"/>
    <property type="match status" value="1"/>
</dbReference>
<feature type="domain" description="G-protein coupled receptors family 1 profile" evidence="11">
    <location>
        <begin position="85"/>
        <end position="398"/>
    </location>
</feature>
<evidence type="ECO:0000256" key="8">
    <source>
        <dbReference type="ARBA" id="ARBA00023224"/>
    </source>
</evidence>
<dbReference type="InterPro" id="IPR017452">
    <property type="entry name" value="GPCR_Rhodpsn_7TM"/>
</dbReference>
<evidence type="ECO:0000256" key="6">
    <source>
        <dbReference type="ARBA" id="ARBA00023136"/>
    </source>
</evidence>
<feature type="transmembrane region" description="Helical" evidence="10">
    <location>
        <begin position="287"/>
        <end position="309"/>
    </location>
</feature>
<keyword evidence="5 9" id="KW-0297">G-protein coupled receptor</keyword>
<gene>
    <name evidence="12" type="ORF">RDWZM_001450</name>
</gene>
<organism evidence="12 13">
    <name type="scientific">Blomia tropicalis</name>
    <name type="common">Mite</name>
    <dbReference type="NCBI Taxonomy" id="40697"/>
    <lineage>
        <taxon>Eukaryota</taxon>
        <taxon>Metazoa</taxon>
        <taxon>Ecdysozoa</taxon>
        <taxon>Arthropoda</taxon>
        <taxon>Chelicerata</taxon>
        <taxon>Arachnida</taxon>
        <taxon>Acari</taxon>
        <taxon>Acariformes</taxon>
        <taxon>Sarcoptiformes</taxon>
        <taxon>Astigmata</taxon>
        <taxon>Glycyphagoidea</taxon>
        <taxon>Echimyopodidae</taxon>
        <taxon>Blomia</taxon>
    </lineage>
</organism>
<evidence type="ECO:0000259" key="11">
    <source>
        <dbReference type="PROSITE" id="PS50262"/>
    </source>
</evidence>
<evidence type="ECO:0000256" key="10">
    <source>
        <dbReference type="SAM" id="Phobius"/>
    </source>
</evidence>
<name>A0A9Q0MG16_BLOTA</name>
<evidence type="ECO:0000256" key="7">
    <source>
        <dbReference type="ARBA" id="ARBA00023170"/>
    </source>
</evidence>
<keyword evidence="4 10" id="KW-1133">Transmembrane helix</keyword>
<dbReference type="InterPro" id="IPR000611">
    <property type="entry name" value="NPY_rcpt"/>
</dbReference>
<dbReference type="Pfam" id="PF00001">
    <property type="entry name" value="7tm_1"/>
    <property type="match status" value="2"/>
</dbReference>
<reference evidence="12" key="1">
    <citation type="submission" date="2022-12" db="EMBL/GenBank/DDBJ databases">
        <title>Genome assemblies of Blomia tropicalis.</title>
        <authorList>
            <person name="Cui Y."/>
        </authorList>
    </citation>
    <scope>NUCLEOTIDE SEQUENCE</scope>
    <source>
        <tissue evidence="12">Adult mites</tissue>
    </source>
</reference>
<dbReference type="GO" id="GO:0005886">
    <property type="term" value="C:plasma membrane"/>
    <property type="evidence" value="ECO:0007669"/>
    <property type="project" value="TreeGrafter"/>
</dbReference>
<evidence type="ECO:0000256" key="1">
    <source>
        <dbReference type="ARBA" id="ARBA00004141"/>
    </source>
</evidence>
<dbReference type="EMBL" id="JAPWDV010000001">
    <property type="protein sequence ID" value="KAJ6222905.1"/>
    <property type="molecule type" value="Genomic_DNA"/>
</dbReference>
<evidence type="ECO:0000313" key="13">
    <source>
        <dbReference type="Proteomes" id="UP001142055"/>
    </source>
</evidence>
<dbReference type="AlphaFoldDB" id="A0A9Q0MG16"/>
<dbReference type="GO" id="GO:0004983">
    <property type="term" value="F:neuropeptide Y receptor activity"/>
    <property type="evidence" value="ECO:0007669"/>
    <property type="project" value="InterPro"/>
</dbReference>
<dbReference type="Gene3D" id="1.20.1070.10">
    <property type="entry name" value="Rhodopsin 7-helix transmembrane proteins"/>
    <property type="match status" value="2"/>
</dbReference>
<dbReference type="PROSITE" id="PS50262">
    <property type="entry name" value="G_PROTEIN_RECEP_F1_2"/>
    <property type="match status" value="1"/>
</dbReference>
<keyword evidence="7 9" id="KW-0675">Receptor</keyword>
<dbReference type="PRINTS" id="PR00237">
    <property type="entry name" value="GPCRRHODOPSN"/>
</dbReference>
<evidence type="ECO:0000256" key="2">
    <source>
        <dbReference type="ARBA" id="ARBA00010663"/>
    </source>
</evidence>
<evidence type="ECO:0000313" key="12">
    <source>
        <dbReference type="EMBL" id="KAJ6222905.1"/>
    </source>
</evidence>
<dbReference type="PANTHER" id="PTHR24235:SF29">
    <property type="entry name" value="GH23382P"/>
    <property type="match status" value="1"/>
</dbReference>
<comment type="caution">
    <text evidence="12">The sequence shown here is derived from an EMBL/GenBank/DDBJ whole genome shotgun (WGS) entry which is preliminary data.</text>
</comment>
<feature type="transmembrane region" description="Helical" evidence="10">
    <location>
        <begin position="344"/>
        <end position="365"/>
    </location>
</feature>
<proteinExistence type="inferred from homology"/>
<keyword evidence="13" id="KW-1185">Reference proteome</keyword>
<evidence type="ECO:0000256" key="9">
    <source>
        <dbReference type="RuleBase" id="RU000688"/>
    </source>
</evidence>
<dbReference type="Proteomes" id="UP001142055">
    <property type="component" value="Chromosome 1"/>
</dbReference>
<dbReference type="PANTHER" id="PTHR24235">
    <property type="entry name" value="NEUROPEPTIDE Y RECEPTOR"/>
    <property type="match status" value="1"/>
</dbReference>
<evidence type="ECO:0000256" key="4">
    <source>
        <dbReference type="ARBA" id="ARBA00022989"/>
    </source>
</evidence>
<feature type="transmembrane region" description="Helical" evidence="10">
    <location>
        <begin position="106"/>
        <end position="126"/>
    </location>
</feature>
<sequence>MANMQSIETPINIPQWSTNIGQMTSTYQIDPLSLFDETDPAPTVQWPSLNDIDDVGGDTSIFPESFRNTFLIFCYSLIVILSLFGNGLLIPVMLSKNSTRTLTNMLIVNLAVADLLLTLFNIPVNIVRFVSRDWIFGSFICQLTPFIQSLSAHCSSITIMMIAYERYQRLLGVNPFVSLWYWMKRTIVMIIGCRSCHRSSSNTILATNSSEHQQIMGNNNPNGIGINQSNNQWPSILTIQIMAIWLVSGALSIPHSLIYQVRNQGFLFFDRPMERCTIVWPSETFRLAVVITTPLTQYLLPIGLTALFYTRIGYFLWRKNEPVGTVSEGRRASLVRRKRKRVKMLVWVVAVFALCWLPLHLYVTLSDLGLLQKGVNFGLFFTVHWFAMSSVCWNPYIYCWLNETFRNRTIEYLSVFSPIKNCIQRMMSPFNCCVPKVTSNTTTTIVGNDNSKGHCIENGNNRSIEIVIEKSCDDMRSTNNTKVATFSNDIELKELSTCVENSDC</sequence>
<protein>
    <recommendedName>
        <fullName evidence="11">G-protein coupled receptors family 1 profile domain-containing protein</fullName>
    </recommendedName>
</protein>
<dbReference type="SMART" id="SM01381">
    <property type="entry name" value="7TM_GPCR_Srsx"/>
    <property type="match status" value="1"/>
</dbReference>
<feature type="transmembrane region" description="Helical" evidence="10">
    <location>
        <begin position="236"/>
        <end position="258"/>
    </location>
</feature>
<dbReference type="SUPFAM" id="SSF81321">
    <property type="entry name" value="Family A G protein-coupled receptor-like"/>
    <property type="match status" value="2"/>
</dbReference>
<keyword evidence="6 10" id="KW-0472">Membrane</keyword>
<keyword evidence="3 9" id="KW-0812">Transmembrane</keyword>
<keyword evidence="8 9" id="KW-0807">Transducer</keyword>
<comment type="similarity">
    <text evidence="2 9">Belongs to the G-protein coupled receptor 1 family.</text>
</comment>
<dbReference type="GO" id="GO:0042923">
    <property type="term" value="F:neuropeptide binding"/>
    <property type="evidence" value="ECO:0007669"/>
    <property type="project" value="TreeGrafter"/>
</dbReference>
<comment type="subcellular location">
    <subcellularLocation>
        <location evidence="1">Membrane</location>
        <topology evidence="1">Multi-pass membrane protein</topology>
    </subcellularLocation>
</comment>
<dbReference type="InterPro" id="IPR000276">
    <property type="entry name" value="GPCR_Rhodpsn"/>
</dbReference>
<evidence type="ECO:0000256" key="5">
    <source>
        <dbReference type="ARBA" id="ARBA00023040"/>
    </source>
</evidence>
<feature type="transmembrane region" description="Helical" evidence="10">
    <location>
        <begin position="70"/>
        <end position="94"/>
    </location>
</feature>